<evidence type="ECO:0000256" key="2">
    <source>
        <dbReference type="ARBA" id="ARBA00023002"/>
    </source>
</evidence>
<proteinExistence type="predicted"/>
<evidence type="ECO:0000256" key="3">
    <source>
        <dbReference type="ARBA" id="ARBA00048132"/>
    </source>
</evidence>
<reference evidence="5 6" key="1">
    <citation type="submission" date="2014-08" db="EMBL/GenBank/DDBJ databases">
        <title>Complete genome sequence of Corynebacterium flavescens OJ8(T)(=DSM 20296(T)), isolated from cheese.</title>
        <authorList>
            <person name="Ruckert C."/>
            <person name="Albersmeier A."/>
            <person name="Winkler A."/>
            <person name="Kalinowski J."/>
        </authorList>
    </citation>
    <scope>NUCLEOTIDE SEQUENCE [LARGE SCALE GENOMIC DNA]</scope>
    <source>
        <strain evidence="5 6">OJ8</strain>
    </source>
</reference>
<dbReference type="InterPro" id="IPR036188">
    <property type="entry name" value="FAD/NAD-bd_sf"/>
</dbReference>
<dbReference type="InterPro" id="IPR050097">
    <property type="entry name" value="Ferredoxin-NADP_redctase_2"/>
</dbReference>
<dbReference type="EMBL" id="CP009246">
    <property type="protein sequence ID" value="APT87469.1"/>
    <property type="molecule type" value="Genomic_DNA"/>
</dbReference>
<dbReference type="Pfam" id="PF07992">
    <property type="entry name" value="Pyr_redox_2"/>
    <property type="match status" value="1"/>
</dbReference>
<dbReference type="GeneID" id="82881026"/>
<evidence type="ECO:0000256" key="1">
    <source>
        <dbReference type="ARBA" id="ARBA00022630"/>
    </source>
</evidence>
<dbReference type="KEGG" id="cfc:CFLV_10045"/>
<organism evidence="5 6">
    <name type="scientific">Corynebacterium flavescens</name>
    <dbReference type="NCBI Taxonomy" id="28028"/>
    <lineage>
        <taxon>Bacteria</taxon>
        <taxon>Bacillati</taxon>
        <taxon>Actinomycetota</taxon>
        <taxon>Actinomycetes</taxon>
        <taxon>Mycobacteriales</taxon>
        <taxon>Corynebacteriaceae</taxon>
        <taxon>Corynebacterium</taxon>
    </lineage>
</organism>
<dbReference type="PRINTS" id="PR00368">
    <property type="entry name" value="FADPNR"/>
</dbReference>
<name>A0A1L7CNR6_CORFL</name>
<keyword evidence="6" id="KW-1185">Reference proteome</keyword>
<sequence>MSSQPRTKTDPWDTIVVGGGVAGLSAALLVARSRRRVLVIDSGAPRNRFAAHMHGVLGNDGKPPLDFVQQGRKELASYGVEFLSGSAIDVTEIASLAGTVGESDAGIEVKLASGHSFRARTLIVASGVKDTLPAVPGLAERWGKSVFHCPFCDGWEVAEQRIGVLATSPVSLHQVEMLRQWSNQVNFFAFGAGPLDEAALHRLRARGIAVIDSEVNAVLGQEPAISAVRTEDGQEIEFDAIFTMGTLTPHDGFLAGLDLEREDLPFGLGSFLQVDATGKTSHPRIWAVGNVVNPMTNVPQSIGAGATTGPAVAGFLIQEDYARITAQQ</sequence>
<keyword evidence="1" id="KW-0285">Flavoprotein</keyword>
<dbReference type="RefSeq" id="WP_075730405.1">
    <property type="nucleotide sequence ID" value="NZ_BJNB01000005.1"/>
</dbReference>
<dbReference type="AlphaFoldDB" id="A0A1L7CNR6"/>
<dbReference type="OrthoDB" id="9786503at2"/>
<dbReference type="PANTHER" id="PTHR48105">
    <property type="entry name" value="THIOREDOXIN REDUCTASE 1-RELATED-RELATED"/>
    <property type="match status" value="1"/>
</dbReference>
<dbReference type="Proteomes" id="UP000185479">
    <property type="component" value="Chromosome"/>
</dbReference>
<evidence type="ECO:0000259" key="4">
    <source>
        <dbReference type="Pfam" id="PF07992"/>
    </source>
</evidence>
<evidence type="ECO:0000313" key="5">
    <source>
        <dbReference type="EMBL" id="APT87469.1"/>
    </source>
</evidence>
<keyword evidence="2" id="KW-0560">Oxidoreductase</keyword>
<feature type="domain" description="FAD/NAD(P)-binding" evidence="4">
    <location>
        <begin position="13"/>
        <end position="302"/>
    </location>
</feature>
<dbReference type="InterPro" id="IPR023753">
    <property type="entry name" value="FAD/NAD-binding_dom"/>
</dbReference>
<accession>A0A1L7CNR6</accession>
<dbReference type="PRINTS" id="PR00469">
    <property type="entry name" value="PNDRDTASEII"/>
</dbReference>
<evidence type="ECO:0000313" key="6">
    <source>
        <dbReference type="Proteomes" id="UP000185479"/>
    </source>
</evidence>
<dbReference type="GO" id="GO:0004791">
    <property type="term" value="F:thioredoxin-disulfide reductase (NADPH) activity"/>
    <property type="evidence" value="ECO:0007669"/>
    <property type="project" value="UniProtKB-EC"/>
</dbReference>
<dbReference type="STRING" id="28028.CFLV_10045"/>
<dbReference type="Gene3D" id="3.50.50.60">
    <property type="entry name" value="FAD/NAD(P)-binding domain"/>
    <property type="match status" value="2"/>
</dbReference>
<comment type="catalytic activity">
    <reaction evidence="3">
        <text>[thioredoxin]-dithiol + NADP(+) = [thioredoxin]-disulfide + NADPH + H(+)</text>
        <dbReference type="Rhea" id="RHEA:20345"/>
        <dbReference type="Rhea" id="RHEA-COMP:10698"/>
        <dbReference type="Rhea" id="RHEA-COMP:10700"/>
        <dbReference type="ChEBI" id="CHEBI:15378"/>
        <dbReference type="ChEBI" id="CHEBI:29950"/>
        <dbReference type="ChEBI" id="CHEBI:50058"/>
        <dbReference type="ChEBI" id="CHEBI:57783"/>
        <dbReference type="ChEBI" id="CHEBI:58349"/>
        <dbReference type="EC" id="1.8.1.9"/>
    </reaction>
</comment>
<dbReference type="SUPFAM" id="SSF51905">
    <property type="entry name" value="FAD/NAD(P)-binding domain"/>
    <property type="match status" value="1"/>
</dbReference>
<gene>
    <name evidence="5" type="ORF">CFLV_10045</name>
</gene>
<protein>
    <submittedName>
        <fullName evidence="5">Oxidoreductase</fullName>
    </submittedName>
</protein>